<dbReference type="AlphaFoldDB" id="H2Z9T1"/>
<reference evidence="3" key="1">
    <citation type="submission" date="2003-08" db="EMBL/GenBank/DDBJ databases">
        <authorList>
            <person name="Birren B."/>
            <person name="Nusbaum C."/>
            <person name="Abebe A."/>
            <person name="Abouelleil A."/>
            <person name="Adekoya E."/>
            <person name="Ait-zahra M."/>
            <person name="Allen N."/>
            <person name="Allen T."/>
            <person name="An P."/>
            <person name="Anderson M."/>
            <person name="Anderson S."/>
            <person name="Arachchi H."/>
            <person name="Armbruster J."/>
            <person name="Bachantsang P."/>
            <person name="Baldwin J."/>
            <person name="Barry A."/>
            <person name="Bayul T."/>
            <person name="Blitshsteyn B."/>
            <person name="Bloom T."/>
            <person name="Blye J."/>
            <person name="Boguslavskiy L."/>
            <person name="Borowsky M."/>
            <person name="Boukhgalter B."/>
            <person name="Brunache A."/>
            <person name="Butler J."/>
            <person name="Calixte N."/>
            <person name="Calvo S."/>
            <person name="Camarata J."/>
            <person name="Campo K."/>
            <person name="Chang J."/>
            <person name="Cheshatsang Y."/>
            <person name="Citroen M."/>
            <person name="Collymore A."/>
            <person name="Considine T."/>
            <person name="Cook A."/>
            <person name="Cooke P."/>
            <person name="Corum B."/>
            <person name="Cuomo C."/>
            <person name="David R."/>
            <person name="Dawoe T."/>
            <person name="Degray S."/>
            <person name="Dodge S."/>
            <person name="Dooley K."/>
            <person name="Dorje P."/>
            <person name="Dorjee K."/>
            <person name="Dorris L."/>
            <person name="Duffey N."/>
            <person name="Dupes A."/>
            <person name="Elkins T."/>
            <person name="Engels R."/>
            <person name="Erickson J."/>
            <person name="Farina A."/>
            <person name="Faro S."/>
            <person name="Ferreira P."/>
            <person name="Fischer H."/>
            <person name="Fitzgerald M."/>
            <person name="Foley K."/>
            <person name="Gage D."/>
            <person name="Galagan J."/>
            <person name="Gearin G."/>
            <person name="Gnerre S."/>
            <person name="Gnirke A."/>
            <person name="Goyette A."/>
            <person name="Graham J."/>
            <person name="Grandbois E."/>
            <person name="Gyaltsen K."/>
            <person name="Hafez N."/>
            <person name="Hagopian D."/>
            <person name="Hagos B."/>
            <person name="Hall J."/>
            <person name="Hatcher B."/>
            <person name="Heller A."/>
            <person name="Higgins H."/>
            <person name="Honan T."/>
            <person name="Horn A."/>
            <person name="Houde N."/>
            <person name="Hughes L."/>
            <person name="Hulme W."/>
            <person name="Husby E."/>
            <person name="Iliev I."/>
            <person name="Jaffe D."/>
            <person name="Jones C."/>
            <person name="Kamal M."/>
            <person name="Kamat A."/>
            <person name="Kamvysselis M."/>
            <person name="Karlsson E."/>
            <person name="Kells C."/>
            <person name="Kieu A."/>
            <person name="Kisner P."/>
            <person name="Kodira C."/>
            <person name="Kulbokas E."/>
            <person name="Labutti K."/>
            <person name="Lama D."/>
            <person name="Landers T."/>
            <person name="Leger J."/>
            <person name="Levine S."/>
            <person name="Lewis D."/>
            <person name="Lewis T."/>
            <person name="Lindblad-toh K."/>
            <person name="Liu X."/>
            <person name="Lokyitsang T."/>
            <person name="Lokyitsang Y."/>
            <person name="Lucien O."/>
            <person name="Lui A."/>
            <person name="Ma L.J."/>
            <person name="Mabbitt R."/>
            <person name="Macdonald J."/>
            <person name="Maclean C."/>
            <person name="Major J."/>
            <person name="Manning J."/>
            <person name="Marabella R."/>
            <person name="Maru K."/>
            <person name="Matthews C."/>
            <person name="Mauceli E."/>
            <person name="Mccarthy M."/>
            <person name="Mcdonough S."/>
            <person name="Mcghee T."/>
            <person name="Meldrim J."/>
            <person name="Meneus L."/>
            <person name="Mesirov J."/>
            <person name="Mihalev A."/>
            <person name="Mihova T."/>
            <person name="Mikkelsen T."/>
            <person name="Mlenga V."/>
            <person name="Moru K."/>
            <person name="Mozes J."/>
            <person name="Mulrain L."/>
            <person name="Munson G."/>
            <person name="Naylor J."/>
            <person name="Newes C."/>
            <person name="Nguyen C."/>
            <person name="Nguyen N."/>
            <person name="Nguyen T."/>
            <person name="Nicol R."/>
            <person name="Nielsen C."/>
            <person name="Nizzari M."/>
            <person name="Norbu C."/>
            <person name="Norbu N."/>
            <person name="O'donnell P."/>
            <person name="Okoawo O."/>
            <person name="O'leary S."/>
            <person name="Omotosho B."/>
            <person name="O'neill K."/>
            <person name="Osman S."/>
            <person name="Parker S."/>
            <person name="Perrin D."/>
            <person name="Phunkhang P."/>
            <person name="Piqani B."/>
            <person name="Purcell S."/>
            <person name="Rachupka T."/>
            <person name="Ramasamy U."/>
            <person name="Rameau R."/>
            <person name="Ray V."/>
            <person name="Raymond C."/>
            <person name="Retta R."/>
            <person name="Richardson S."/>
            <person name="Rise C."/>
            <person name="Rodriguez J."/>
            <person name="Rogers J."/>
            <person name="Rogov P."/>
            <person name="Rutman M."/>
            <person name="Schupbach R."/>
            <person name="Seaman C."/>
            <person name="Settipalli S."/>
            <person name="Sharpe T."/>
            <person name="Sheridan J."/>
            <person name="Sherpa N."/>
            <person name="Shi J."/>
            <person name="Smirnov S."/>
            <person name="Smith C."/>
            <person name="Sougnez C."/>
            <person name="Spencer B."/>
            <person name="Stalker J."/>
            <person name="Stange-thomann N."/>
            <person name="Stavropoulos S."/>
            <person name="Stetson K."/>
            <person name="Stone C."/>
            <person name="Stone S."/>
            <person name="Stubbs M."/>
            <person name="Talamas J."/>
            <person name="Tchuinga P."/>
            <person name="Tenzing P."/>
            <person name="Tesfaye S."/>
            <person name="Theodore J."/>
            <person name="Thoulutsang Y."/>
            <person name="Topham K."/>
            <person name="Towey S."/>
            <person name="Tsamla T."/>
            <person name="Tsomo N."/>
            <person name="Vallee D."/>
            <person name="Vassiliev H."/>
            <person name="Venkataraman V."/>
            <person name="Vinson J."/>
            <person name="Vo A."/>
            <person name="Wade C."/>
            <person name="Wang S."/>
            <person name="Wangchuk T."/>
            <person name="Wangdi T."/>
            <person name="Whittaker C."/>
            <person name="Wilkinson J."/>
            <person name="Wu Y."/>
            <person name="Wyman D."/>
            <person name="Yadav S."/>
            <person name="Yang S."/>
            <person name="Yang X."/>
            <person name="Yeager S."/>
            <person name="Yee E."/>
            <person name="Young G."/>
            <person name="Zainoun J."/>
            <person name="Zembeck L."/>
            <person name="Zimmer A."/>
            <person name="Zody M."/>
            <person name="Lander E."/>
        </authorList>
    </citation>
    <scope>NUCLEOTIDE SEQUENCE [LARGE SCALE GENOMIC DNA]</scope>
</reference>
<feature type="compositionally biased region" description="Basic and acidic residues" evidence="1">
    <location>
        <begin position="24"/>
        <end position="43"/>
    </location>
</feature>
<dbReference type="Ensembl" id="ENSCSAVT00000014511.1">
    <property type="protein sequence ID" value="ENSCSAVP00000014346.1"/>
    <property type="gene ID" value="ENSCSAVG00000008401.1"/>
</dbReference>
<feature type="compositionally biased region" description="Polar residues" evidence="1">
    <location>
        <begin position="77"/>
        <end position="89"/>
    </location>
</feature>
<evidence type="ECO:0000313" key="2">
    <source>
        <dbReference type="Ensembl" id="ENSCSAVP00000014346.1"/>
    </source>
</evidence>
<sequence>MGGEIPMDDVREKKKKEPESEDTHDERPVKQKESAAKEIKNGTEKTPNSNKKTSPPAAPEETNEALKAQENAPEVSITDNTDLNNQSRFSRWFSKTPDEEKSKVDSLESPHSDASGKEGADNKDNVNAVPNVETPEKNPFYYRWCTDLKWVYYNSFPTGSNQFQPA</sequence>
<evidence type="ECO:0000313" key="3">
    <source>
        <dbReference type="Proteomes" id="UP000007875"/>
    </source>
</evidence>
<keyword evidence="3" id="KW-1185">Reference proteome</keyword>
<reference evidence="2" key="2">
    <citation type="submission" date="2025-08" db="UniProtKB">
        <authorList>
            <consortium name="Ensembl"/>
        </authorList>
    </citation>
    <scope>IDENTIFICATION</scope>
</reference>
<dbReference type="HOGENOM" id="CLU_1606383_0_0_1"/>
<feature type="compositionally biased region" description="Polar residues" evidence="1">
    <location>
        <begin position="44"/>
        <end position="53"/>
    </location>
</feature>
<feature type="compositionally biased region" description="Basic and acidic residues" evidence="1">
    <location>
        <begin position="8"/>
        <end position="18"/>
    </location>
</feature>
<accession>H2Z9T1</accession>
<dbReference type="InParanoid" id="H2Z9T1"/>
<feature type="region of interest" description="Disordered" evidence="1">
    <location>
        <begin position="1"/>
        <end position="134"/>
    </location>
</feature>
<organism evidence="2 3">
    <name type="scientific">Ciona savignyi</name>
    <name type="common">Pacific transparent sea squirt</name>
    <dbReference type="NCBI Taxonomy" id="51511"/>
    <lineage>
        <taxon>Eukaryota</taxon>
        <taxon>Metazoa</taxon>
        <taxon>Chordata</taxon>
        <taxon>Tunicata</taxon>
        <taxon>Ascidiacea</taxon>
        <taxon>Phlebobranchia</taxon>
        <taxon>Cionidae</taxon>
        <taxon>Ciona</taxon>
    </lineage>
</organism>
<feature type="compositionally biased region" description="Basic and acidic residues" evidence="1">
    <location>
        <begin position="96"/>
        <end position="124"/>
    </location>
</feature>
<dbReference type="Proteomes" id="UP000007875">
    <property type="component" value="Unassembled WGS sequence"/>
</dbReference>
<reference evidence="2" key="3">
    <citation type="submission" date="2025-09" db="UniProtKB">
        <authorList>
            <consortium name="Ensembl"/>
        </authorList>
    </citation>
    <scope>IDENTIFICATION</scope>
</reference>
<name>H2Z9T1_CIOSA</name>
<evidence type="ECO:0000256" key="1">
    <source>
        <dbReference type="SAM" id="MobiDB-lite"/>
    </source>
</evidence>
<proteinExistence type="predicted"/>
<protein>
    <submittedName>
        <fullName evidence="2">Uncharacterized protein</fullName>
    </submittedName>
</protein>